<comment type="caution">
    <text evidence="2">The sequence shown here is derived from an EMBL/GenBank/DDBJ whole genome shotgun (WGS) entry which is preliminary data.</text>
</comment>
<protein>
    <recommendedName>
        <fullName evidence="1">APO domain-containing protein</fullName>
    </recommendedName>
</protein>
<keyword evidence="3" id="KW-1185">Reference proteome</keyword>
<evidence type="ECO:0000313" key="3">
    <source>
        <dbReference type="Proteomes" id="UP001152523"/>
    </source>
</evidence>
<feature type="domain" description="APO" evidence="1">
    <location>
        <begin position="308"/>
        <end position="394"/>
    </location>
</feature>
<dbReference type="EMBL" id="CAMAPF010000932">
    <property type="protein sequence ID" value="CAH9123794.1"/>
    <property type="molecule type" value="Genomic_DNA"/>
</dbReference>
<evidence type="ECO:0000259" key="1">
    <source>
        <dbReference type="PROSITE" id="PS51499"/>
    </source>
</evidence>
<dbReference type="AlphaFoldDB" id="A0AAV0ENM5"/>
<dbReference type="InterPro" id="IPR023342">
    <property type="entry name" value="APO_dom"/>
</dbReference>
<organism evidence="2 3">
    <name type="scientific">Cuscuta epithymum</name>
    <dbReference type="NCBI Taxonomy" id="186058"/>
    <lineage>
        <taxon>Eukaryota</taxon>
        <taxon>Viridiplantae</taxon>
        <taxon>Streptophyta</taxon>
        <taxon>Embryophyta</taxon>
        <taxon>Tracheophyta</taxon>
        <taxon>Spermatophyta</taxon>
        <taxon>Magnoliopsida</taxon>
        <taxon>eudicotyledons</taxon>
        <taxon>Gunneridae</taxon>
        <taxon>Pentapetalae</taxon>
        <taxon>asterids</taxon>
        <taxon>lamiids</taxon>
        <taxon>Solanales</taxon>
        <taxon>Convolvulaceae</taxon>
        <taxon>Cuscuteae</taxon>
        <taxon>Cuscuta</taxon>
        <taxon>Cuscuta subgen. Cuscuta</taxon>
    </lineage>
</organism>
<dbReference type="PANTHER" id="PTHR10388">
    <property type="entry name" value="EUKARYOTIC TRANSLATION INITIATION FACTOR SUI1"/>
    <property type="match status" value="1"/>
</dbReference>
<dbReference type="PROSITE" id="PS51499">
    <property type="entry name" value="APO"/>
    <property type="match status" value="2"/>
</dbReference>
<evidence type="ECO:0000313" key="2">
    <source>
        <dbReference type="EMBL" id="CAH9123794.1"/>
    </source>
</evidence>
<gene>
    <name evidence="2" type="ORF">CEPIT_LOCUS25498</name>
</gene>
<reference evidence="2" key="1">
    <citation type="submission" date="2022-07" db="EMBL/GenBank/DDBJ databases">
        <authorList>
            <person name="Macas J."/>
            <person name="Novak P."/>
            <person name="Neumann P."/>
        </authorList>
    </citation>
    <scope>NUCLEOTIDE SEQUENCE</scope>
</reference>
<dbReference type="Proteomes" id="UP001152523">
    <property type="component" value="Unassembled WGS sequence"/>
</dbReference>
<sequence length="416" mass="47210">MKLPSLQSITTFHMKIWTVFNIRGLIRGDYDTNFITKSMALQLIDASYSTITEVPRKLRRTERKPLVTSINELKRRERLEKQKRQEVREVTLKPPEDGLLVKGLIPVAHHVLASQAELLACVSRVADHIPIYSCRLCGEVHVGHTPHKIKTCSVSGSEKSKEHIWERGDVKHLLPLVESFHMYDRLGRAVSHDERLEVDRIPAIMELCIQAGVDVPDYPTRRRKFPVYQVAGKMIDFEKRFPKDNALSRNHIQTSGFWGTTKRLITSNEKTLGLPPDDITGCAERGMEVWEDTRTGAIQLMQKYAVQTCGYCPEVQVGPKGHRVRQCQAFKHQMRDGQHAWQEATIDDLVPPVYVWHVLDPSSPLPLVDALKRYYGKLPAVVELFSQAGAQVHSSYSGVMRADIALPSLGEEKLVV</sequence>
<name>A0AAV0ENM5_9ASTE</name>
<proteinExistence type="predicted"/>
<accession>A0AAV0ENM5</accession>
<dbReference type="Pfam" id="PF05634">
    <property type="entry name" value="APO_RNA-bind"/>
    <property type="match status" value="2"/>
</dbReference>
<feature type="domain" description="APO" evidence="1">
    <location>
        <begin position="133"/>
        <end position="217"/>
    </location>
</feature>
<dbReference type="GO" id="GO:0003723">
    <property type="term" value="F:RNA binding"/>
    <property type="evidence" value="ECO:0007669"/>
    <property type="project" value="InterPro"/>
</dbReference>